<accession>A0A6P2C5X7</accession>
<dbReference type="OrthoDB" id="3454650at2"/>
<dbReference type="EMBL" id="RPFW01000001">
    <property type="protein sequence ID" value="TVZ05905.1"/>
    <property type="molecule type" value="Genomic_DNA"/>
</dbReference>
<proteinExistence type="predicted"/>
<protein>
    <recommendedName>
        <fullName evidence="3">Fucose-specific lectin</fullName>
    </recommendedName>
</protein>
<dbReference type="AlphaFoldDB" id="A0A6P2C5X7"/>
<keyword evidence="2" id="KW-1185">Reference proteome</keyword>
<evidence type="ECO:0000313" key="1">
    <source>
        <dbReference type="EMBL" id="TVZ05905.1"/>
    </source>
</evidence>
<comment type="caution">
    <text evidence="1">The sequence shown here is derived from an EMBL/GenBank/DDBJ whole genome shotgun (WGS) entry which is preliminary data.</text>
</comment>
<reference evidence="1 2" key="1">
    <citation type="submission" date="2018-11" db="EMBL/GenBank/DDBJ databases">
        <title>Trebonia kvetii gen.nov., sp.nov., a novel acidophilic actinobacterium, and proposal of the new actinobacterial family Treboniaceae fam. nov.</title>
        <authorList>
            <person name="Rapoport D."/>
            <person name="Sagova-Mareckova M."/>
            <person name="Sedlacek I."/>
            <person name="Provaznik J."/>
            <person name="Kralova S."/>
            <person name="Pavlinic D."/>
            <person name="Benes V."/>
            <person name="Kopecky J."/>
        </authorList>
    </citation>
    <scope>NUCLEOTIDE SEQUENCE [LARGE SCALE GENOMIC DNA]</scope>
    <source>
        <strain evidence="1 2">15Tr583</strain>
    </source>
</reference>
<organism evidence="1 2">
    <name type="scientific">Trebonia kvetii</name>
    <dbReference type="NCBI Taxonomy" id="2480626"/>
    <lineage>
        <taxon>Bacteria</taxon>
        <taxon>Bacillati</taxon>
        <taxon>Actinomycetota</taxon>
        <taxon>Actinomycetes</taxon>
        <taxon>Streptosporangiales</taxon>
        <taxon>Treboniaceae</taxon>
        <taxon>Trebonia</taxon>
    </lineage>
</organism>
<sequence length="306" mass="32809">MIVHWNGKTWSRVPSPNPGVSDLLEGLTAISPSDIWAVGYYSSLTTSGPLLLHWNGKTWSQVNTNFTDFANVSSISASSAKNVWAAGYGFGSNGTHTEIIHWNGSAWSKIPTPRPSKTLDLLFSVSADSSSDAWTVGQYCASACNTSTPTYHGFTLHWNGKKWSLAPLPVTNSLTLTAVDAVSPKNAWAVGQVTLSHNRGGALLLHWNGKKWSKVNIGTAFPQALAFSSASSGWGVGPAGFLHWNGRSWSSVSVRAPLATDFDSASTDRSSDAWAVGSYCAAKCTSTAPVQDTITMHWNGKTWTRK</sequence>
<dbReference type="RefSeq" id="WP_145850658.1">
    <property type="nucleotide sequence ID" value="NZ_RPFW01000001.1"/>
</dbReference>
<evidence type="ECO:0008006" key="3">
    <source>
        <dbReference type="Google" id="ProtNLM"/>
    </source>
</evidence>
<gene>
    <name evidence="1" type="ORF">EAS64_00010</name>
</gene>
<name>A0A6P2C5X7_9ACTN</name>
<evidence type="ECO:0000313" key="2">
    <source>
        <dbReference type="Proteomes" id="UP000460272"/>
    </source>
</evidence>
<dbReference type="Proteomes" id="UP000460272">
    <property type="component" value="Unassembled WGS sequence"/>
</dbReference>